<accession>A0A8K0K5E6</accession>
<evidence type="ECO:0000313" key="7">
    <source>
        <dbReference type="Proteomes" id="UP000792457"/>
    </source>
</evidence>
<name>A0A8K0K5E6_LADFU</name>
<evidence type="ECO:0000259" key="5">
    <source>
        <dbReference type="PROSITE" id="PS51800"/>
    </source>
</evidence>
<reference evidence="6" key="1">
    <citation type="submission" date="2013-04" db="EMBL/GenBank/DDBJ databases">
        <authorList>
            <person name="Qu J."/>
            <person name="Murali S.C."/>
            <person name="Bandaranaike D."/>
            <person name="Bellair M."/>
            <person name="Blankenburg K."/>
            <person name="Chao H."/>
            <person name="Dinh H."/>
            <person name="Doddapaneni H."/>
            <person name="Downs B."/>
            <person name="Dugan-Rocha S."/>
            <person name="Elkadiri S."/>
            <person name="Gnanaolivu R.D."/>
            <person name="Hernandez B."/>
            <person name="Javaid M."/>
            <person name="Jayaseelan J.C."/>
            <person name="Lee S."/>
            <person name="Li M."/>
            <person name="Ming W."/>
            <person name="Munidasa M."/>
            <person name="Muniz J."/>
            <person name="Nguyen L."/>
            <person name="Ongeri F."/>
            <person name="Osuji N."/>
            <person name="Pu L.-L."/>
            <person name="Puazo M."/>
            <person name="Qu C."/>
            <person name="Quiroz J."/>
            <person name="Raj R."/>
            <person name="Weissenberger G."/>
            <person name="Xin Y."/>
            <person name="Zou X."/>
            <person name="Han Y."/>
            <person name="Richards S."/>
            <person name="Worley K."/>
            <person name="Muzny D."/>
            <person name="Gibbs R."/>
        </authorList>
    </citation>
    <scope>NUCLEOTIDE SEQUENCE</scope>
    <source>
        <strain evidence="6">Sampled in the wild</strain>
    </source>
</reference>
<feature type="compositionally biased region" description="Basic residues" evidence="4">
    <location>
        <begin position="440"/>
        <end position="450"/>
    </location>
</feature>
<evidence type="ECO:0000256" key="4">
    <source>
        <dbReference type="SAM" id="MobiDB-lite"/>
    </source>
</evidence>
<gene>
    <name evidence="6" type="ORF">J437_LFUL008689</name>
</gene>
<feature type="region of interest" description="Disordered" evidence="4">
    <location>
        <begin position="291"/>
        <end position="473"/>
    </location>
</feature>
<keyword evidence="7" id="KW-1185">Reference proteome</keyword>
<keyword evidence="2" id="KW-0863">Zinc-finger</keyword>
<feature type="compositionally biased region" description="Basic residues" evidence="4">
    <location>
        <begin position="461"/>
        <end position="473"/>
    </location>
</feature>
<sequence length="473" mass="56138">MSIDISAREQELRELRQFICNARKRIKDITAELQWEPKSLENGKEMVLCPLDEGHVISKANLEEHLEKCKMRKEGYDPEDVQFPPISADPSSASVLKIDRKLQASILKQAWESKPYMLTGYHGEVDDRQVPWSSDRFMSTFTPDEKSALHSHVIANTVGPGEGKDIPLNDQDLEINYKNKKEEKKEKTPLEKLIEERDAKRRKEGKKVHINRKTHTEIIREVILNQMEVYVEWLKAENLLEEDKSETAQPEKVSEHPEEGEIKNVEFEGENDCINSKEDVKKSFMGAERESIWENGQHVSKGRDFDRSDLKWKSERRMGSNSWSSDSRDEGKRHRNYESFRYRDYESSRHKDYDHSRRKDYESPRNVDYNSRNRESYERKRKRDHKEDRNYDCDDDKPPKNQDCEQWSDDRPKIKEEYDVDVHEGDKESIHSDRKQDKERKHHKKKRHHHDSGSEIDGSSKHKKKKKKHKRSD</sequence>
<dbReference type="Proteomes" id="UP000792457">
    <property type="component" value="Unassembled WGS sequence"/>
</dbReference>
<feature type="domain" description="CHHC U11-48K-type" evidence="5">
    <location>
        <begin position="46"/>
        <end position="73"/>
    </location>
</feature>
<dbReference type="GO" id="GO:0008270">
    <property type="term" value="F:zinc ion binding"/>
    <property type="evidence" value="ECO:0007669"/>
    <property type="project" value="UniProtKB-KW"/>
</dbReference>
<feature type="compositionally biased region" description="Basic and acidic residues" evidence="4">
    <location>
        <begin position="252"/>
        <end position="266"/>
    </location>
</feature>
<evidence type="ECO:0000256" key="3">
    <source>
        <dbReference type="ARBA" id="ARBA00022833"/>
    </source>
</evidence>
<dbReference type="EMBL" id="KZ308381">
    <property type="protein sequence ID" value="KAG8228700.1"/>
    <property type="molecule type" value="Genomic_DNA"/>
</dbReference>
<feature type="compositionally biased region" description="Basic and acidic residues" evidence="4">
    <location>
        <begin position="301"/>
        <end position="318"/>
    </location>
</feature>
<feature type="region of interest" description="Disordered" evidence="4">
    <location>
        <begin position="242"/>
        <end position="271"/>
    </location>
</feature>
<dbReference type="PROSITE" id="PS51800">
    <property type="entry name" value="ZF_CHHC_U11_48K"/>
    <property type="match status" value="1"/>
</dbReference>
<dbReference type="OrthoDB" id="69229at2759"/>
<keyword evidence="1" id="KW-0479">Metal-binding</keyword>
<dbReference type="InterPro" id="IPR022776">
    <property type="entry name" value="TRM13/UPF0224_CHHC_Znf_dom"/>
</dbReference>
<evidence type="ECO:0000256" key="1">
    <source>
        <dbReference type="ARBA" id="ARBA00022723"/>
    </source>
</evidence>
<proteinExistence type="predicted"/>
<dbReference type="Pfam" id="PF05253">
    <property type="entry name" value="zf-U11-48K"/>
    <property type="match status" value="1"/>
</dbReference>
<organism evidence="6 7">
    <name type="scientific">Ladona fulva</name>
    <name type="common">Scarce chaser dragonfly</name>
    <name type="synonym">Libellula fulva</name>
    <dbReference type="NCBI Taxonomy" id="123851"/>
    <lineage>
        <taxon>Eukaryota</taxon>
        <taxon>Metazoa</taxon>
        <taxon>Ecdysozoa</taxon>
        <taxon>Arthropoda</taxon>
        <taxon>Hexapoda</taxon>
        <taxon>Insecta</taxon>
        <taxon>Pterygota</taxon>
        <taxon>Palaeoptera</taxon>
        <taxon>Odonata</taxon>
        <taxon>Epiprocta</taxon>
        <taxon>Anisoptera</taxon>
        <taxon>Libelluloidea</taxon>
        <taxon>Libellulidae</taxon>
        <taxon>Ladona</taxon>
    </lineage>
</organism>
<dbReference type="AlphaFoldDB" id="A0A8K0K5E6"/>
<protein>
    <recommendedName>
        <fullName evidence="5">CHHC U11-48K-type domain-containing protein</fullName>
    </recommendedName>
</protein>
<evidence type="ECO:0000256" key="2">
    <source>
        <dbReference type="ARBA" id="ARBA00022771"/>
    </source>
</evidence>
<feature type="compositionally biased region" description="Basic and acidic residues" evidence="4">
    <location>
        <begin position="385"/>
        <end position="439"/>
    </location>
</feature>
<keyword evidence="3" id="KW-0862">Zinc</keyword>
<reference evidence="6" key="2">
    <citation type="submission" date="2017-10" db="EMBL/GenBank/DDBJ databases">
        <title>Ladona fulva Genome sequencing and assembly.</title>
        <authorList>
            <person name="Murali S."/>
            <person name="Richards S."/>
            <person name="Bandaranaike D."/>
            <person name="Bellair M."/>
            <person name="Blankenburg K."/>
            <person name="Chao H."/>
            <person name="Dinh H."/>
            <person name="Doddapaneni H."/>
            <person name="Dugan-Rocha S."/>
            <person name="Elkadiri S."/>
            <person name="Gnanaolivu R."/>
            <person name="Hernandez B."/>
            <person name="Skinner E."/>
            <person name="Javaid M."/>
            <person name="Lee S."/>
            <person name="Li M."/>
            <person name="Ming W."/>
            <person name="Munidasa M."/>
            <person name="Muniz J."/>
            <person name="Nguyen L."/>
            <person name="Hughes D."/>
            <person name="Osuji N."/>
            <person name="Pu L.-L."/>
            <person name="Puazo M."/>
            <person name="Qu C."/>
            <person name="Quiroz J."/>
            <person name="Raj R."/>
            <person name="Weissenberger G."/>
            <person name="Xin Y."/>
            <person name="Zou X."/>
            <person name="Han Y."/>
            <person name="Worley K."/>
            <person name="Muzny D."/>
            <person name="Gibbs R."/>
        </authorList>
    </citation>
    <scope>NUCLEOTIDE SEQUENCE</scope>
    <source>
        <strain evidence="6">Sampled in the wild</strain>
    </source>
</reference>
<feature type="compositionally biased region" description="Basic and acidic residues" evidence="4">
    <location>
        <begin position="326"/>
        <end position="378"/>
    </location>
</feature>
<evidence type="ECO:0000313" key="6">
    <source>
        <dbReference type="EMBL" id="KAG8228700.1"/>
    </source>
</evidence>
<comment type="caution">
    <text evidence="6">The sequence shown here is derived from an EMBL/GenBank/DDBJ whole genome shotgun (WGS) entry which is preliminary data.</text>
</comment>